<keyword evidence="3 5" id="KW-0863">Zinc-finger</keyword>
<protein>
    <recommendedName>
        <fullName evidence="7">CR-type domain-containing protein</fullName>
    </recommendedName>
</protein>
<evidence type="ECO:0000256" key="1">
    <source>
        <dbReference type="ARBA" id="ARBA00022723"/>
    </source>
</evidence>
<name>A0A0G4J5L4_PLABS</name>
<evidence type="ECO:0000313" key="10">
    <source>
        <dbReference type="Proteomes" id="UP000039324"/>
    </source>
</evidence>
<dbReference type="InterPro" id="IPR044713">
    <property type="entry name" value="DNJA1/2-like"/>
</dbReference>
<dbReference type="GO" id="GO:0008270">
    <property type="term" value="F:zinc ion binding"/>
    <property type="evidence" value="ECO:0007669"/>
    <property type="project" value="UniProtKB-KW"/>
</dbReference>
<dbReference type="EMBL" id="CDSF01000133">
    <property type="protein sequence ID" value="CEP02855.1"/>
    <property type="molecule type" value="Genomic_DNA"/>
</dbReference>
<dbReference type="SUPFAM" id="SSF57938">
    <property type="entry name" value="DnaJ/Hsp40 cysteine-rich domain"/>
    <property type="match status" value="1"/>
</dbReference>
<dbReference type="PROSITE" id="PS51188">
    <property type="entry name" value="ZF_CR"/>
    <property type="match status" value="1"/>
</dbReference>
<evidence type="ECO:0000259" key="7">
    <source>
        <dbReference type="PROSITE" id="PS51188"/>
    </source>
</evidence>
<feature type="region of interest" description="Disordered" evidence="6">
    <location>
        <begin position="1"/>
        <end position="29"/>
    </location>
</feature>
<evidence type="ECO:0000256" key="3">
    <source>
        <dbReference type="ARBA" id="ARBA00022771"/>
    </source>
</evidence>
<keyword evidence="2" id="KW-0677">Repeat</keyword>
<dbReference type="GO" id="GO:0006457">
    <property type="term" value="P:protein folding"/>
    <property type="evidence" value="ECO:0007669"/>
    <property type="project" value="InterPro"/>
</dbReference>
<dbReference type="GO" id="GO:0051082">
    <property type="term" value="F:unfolded protein binding"/>
    <property type="evidence" value="ECO:0007669"/>
    <property type="project" value="InterPro"/>
</dbReference>
<evidence type="ECO:0000313" key="11">
    <source>
        <dbReference type="Proteomes" id="UP000290189"/>
    </source>
</evidence>
<evidence type="ECO:0000256" key="5">
    <source>
        <dbReference type="PROSITE-ProRule" id="PRU00546"/>
    </source>
</evidence>
<feature type="domain" description="CR-type" evidence="7">
    <location>
        <begin position="112"/>
        <end position="195"/>
    </location>
</feature>
<dbReference type="InterPro" id="IPR036410">
    <property type="entry name" value="HSP_DnaJ_Cys-rich_dom_sf"/>
</dbReference>
<dbReference type="AlphaFoldDB" id="A0A0G4J5L4"/>
<dbReference type="PANTHER" id="PTHR43888">
    <property type="entry name" value="DNAJ-LIKE-2, ISOFORM A-RELATED"/>
    <property type="match status" value="1"/>
</dbReference>
<dbReference type="SUPFAM" id="SSF49493">
    <property type="entry name" value="HSP40/DnaJ peptide-binding domain"/>
    <property type="match status" value="2"/>
</dbReference>
<dbReference type="Gene3D" id="2.10.230.10">
    <property type="entry name" value="Heat shock protein DnaJ, cysteine-rich domain"/>
    <property type="match status" value="1"/>
</dbReference>
<dbReference type="FunFam" id="2.10.230.10:FF:000001">
    <property type="entry name" value="DnaJ subfamily A member 2"/>
    <property type="match status" value="1"/>
</dbReference>
<dbReference type="CDD" id="cd10747">
    <property type="entry name" value="DnaJ_C"/>
    <property type="match status" value="1"/>
</dbReference>
<keyword evidence="1 5" id="KW-0479">Metal-binding</keyword>
<evidence type="ECO:0000256" key="2">
    <source>
        <dbReference type="ARBA" id="ARBA00022737"/>
    </source>
</evidence>
<evidence type="ECO:0000256" key="4">
    <source>
        <dbReference type="ARBA" id="ARBA00022833"/>
    </source>
</evidence>
<dbReference type="CDD" id="cd10719">
    <property type="entry name" value="DnaJ_zf"/>
    <property type="match status" value="1"/>
</dbReference>
<dbReference type="EMBL" id="OVEO01000003">
    <property type="protein sequence ID" value="SPQ94961.1"/>
    <property type="molecule type" value="Genomic_DNA"/>
</dbReference>
<dbReference type="Proteomes" id="UP000290189">
    <property type="component" value="Unassembled WGS sequence"/>
</dbReference>
<geneLocation type="mitochondrion" evidence="9"/>
<reference evidence="8 10" key="1">
    <citation type="submission" date="2015-02" db="EMBL/GenBank/DDBJ databases">
        <authorList>
            <person name="Chooi Y.-H."/>
        </authorList>
    </citation>
    <scope>NUCLEOTIDE SEQUENCE [LARGE SCALE GENOMIC DNA]</scope>
    <source>
        <strain evidence="8">E3</strain>
    </source>
</reference>
<reference evidence="9 11" key="2">
    <citation type="submission" date="2018-03" db="EMBL/GenBank/DDBJ databases">
        <authorList>
            <person name="Fogelqvist J."/>
        </authorList>
    </citation>
    <scope>NUCLEOTIDE SEQUENCE [LARGE SCALE GENOMIC DNA]</scope>
</reference>
<organism evidence="8 10">
    <name type="scientific">Plasmodiophora brassicae</name>
    <name type="common">Clubroot disease agent</name>
    <dbReference type="NCBI Taxonomy" id="37360"/>
    <lineage>
        <taxon>Eukaryota</taxon>
        <taxon>Sar</taxon>
        <taxon>Rhizaria</taxon>
        <taxon>Endomyxa</taxon>
        <taxon>Phytomyxea</taxon>
        <taxon>Plasmodiophorida</taxon>
        <taxon>Plasmodiophoridae</taxon>
        <taxon>Plasmodiophora</taxon>
    </lineage>
</organism>
<evidence type="ECO:0000256" key="6">
    <source>
        <dbReference type="SAM" id="MobiDB-lite"/>
    </source>
</evidence>
<dbReference type="Proteomes" id="UP000039324">
    <property type="component" value="Unassembled WGS sequence"/>
</dbReference>
<accession>A0A0G4J5L4</accession>
<proteinExistence type="predicted"/>
<feature type="compositionally biased region" description="Basic and acidic residues" evidence="6">
    <location>
        <begin position="1"/>
        <end position="11"/>
    </location>
</feature>
<dbReference type="Pfam" id="PF01556">
    <property type="entry name" value="DnaJ_C"/>
    <property type="match status" value="1"/>
</dbReference>
<dbReference type="InterPro" id="IPR001305">
    <property type="entry name" value="HSP_DnaJ_Cys-rich_dom"/>
</dbReference>
<sequence>MSDAHVDLDVVRRRRQGPSDPVRRDPEEPIRIYTNYREERERREQPDDAVQWTRVIRVVIAVAVSVFAFRFLWQALSFALGGHDHHHQHHHGKTQTQNVVVNVPLSTAFRSERIRFRLDERIALCPVCGGRGASPGGVHTCGYCMGLGEREQKAQLFPGGPIFKVRQRCSACDGQGEIVTDPCLECNGRGMVLSPEELSLRVPRGIMSGEHVVLAGQGSQLPGHTKGDVIVTVDIESTEGPFSLVDNDIHFRMDITLREALLGFSRSVDHLDGSTIAIDRTGMVTSPEETIVRPGLGWPARGDRPAGDLIIHFEIEFPDRIDPVHHDSLRNLLQ</sequence>
<gene>
    <name evidence="8" type="ORF">PBRA_002822</name>
    <name evidence="9" type="ORF">PLBR_LOCUS2176</name>
</gene>
<feature type="zinc finger region" description="CR-type" evidence="5">
    <location>
        <begin position="112"/>
        <end position="195"/>
    </location>
</feature>
<dbReference type="Pfam" id="PF00684">
    <property type="entry name" value="DnaJ_CXXCXGXG"/>
    <property type="match status" value="1"/>
</dbReference>
<keyword evidence="4 5" id="KW-0862">Zinc</keyword>
<dbReference type="GO" id="GO:0030544">
    <property type="term" value="F:Hsp70 protein binding"/>
    <property type="evidence" value="ECO:0007669"/>
    <property type="project" value="InterPro"/>
</dbReference>
<dbReference type="STRING" id="37360.A0A0G4J5L4"/>
<dbReference type="OMA" id="NDIHFRM"/>
<dbReference type="InterPro" id="IPR008971">
    <property type="entry name" value="HSP40/DnaJ_pept-bd"/>
</dbReference>
<dbReference type="OrthoDB" id="550424at2759"/>
<dbReference type="InterPro" id="IPR002939">
    <property type="entry name" value="DnaJ_C"/>
</dbReference>
<dbReference type="Gene3D" id="2.60.260.20">
    <property type="entry name" value="Urease metallochaperone UreE, N-terminal domain"/>
    <property type="match status" value="2"/>
</dbReference>
<keyword evidence="10" id="KW-1185">Reference proteome</keyword>
<evidence type="ECO:0000313" key="9">
    <source>
        <dbReference type="EMBL" id="SPQ94961.1"/>
    </source>
</evidence>
<keyword evidence="9" id="KW-0496">Mitochondrion</keyword>
<evidence type="ECO:0000313" key="8">
    <source>
        <dbReference type="EMBL" id="CEP02855.1"/>
    </source>
</evidence>